<gene>
    <name evidence="1" type="ORF">SAMN04488508_11267</name>
</gene>
<evidence type="ECO:0000313" key="2">
    <source>
        <dbReference type="Proteomes" id="UP000184432"/>
    </source>
</evidence>
<dbReference type="Proteomes" id="UP000184432">
    <property type="component" value="Unassembled WGS sequence"/>
</dbReference>
<dbReference type="EMBL" id="FQYP01000012">
    <property type="protein sequence ID" value="SHJ62435.1"/>
    <property type="molecule type" value="Genomic_DNA"/>
</dbReference>
<dbReference type="OrthoDB" id="1421367at2"/>
<proteinExistence type="predicted"/>
<protein>
    <submittedName>
        <fullName evidence="1">Effector-binding domain-containing protein</fullName>
    </submittedName>
</protein>
<keyword evidence="2" id="KW-1185">Reference proteome</keyword>
<sequence length="303" mass="34481">MKKVVIGILVILVGVAVWFLMVKEHDHVITFNANASQSSVYNHVKDAKFIDTTSIQDNAIIIDKVLFESFKQEVLVDNQKVILDWKFKAVADTITKVNVGIINTENSIKHRLQALFKKSPLVKTVKDELILFRWQFSKYTNMFKVTVDGESEMPAMEIITTNAKVKRDKKATAMMKANSYLYPKLAENSITQDGPPFVNIKNWDIEEDTITFDFGIPIAHKDTLPDTIPNIVFGSVKSQKALKATFYGNYAISDEAWFALLDYAKRENIKLDNKPFEVFHNNPMAGGNQLDWKAEIFVPILEN</sequence>
<name>A0A1M6KTZ7_9FLAO</name>
<accession>A0A1M6KTZ7</accession>
<dbReference type="InterPro" id="IPR011256">
    <property type="entry name" value="Reg_factor_effector_dom_sf"/>
</dbReference>
<dbReference type="SUPFAM" id="SSF55136">
    <property type="entry name" value="Probable bacterial effector-binding domain"/>
    <property type="match status" value="1"/>
</dbReference>
<reference evidence="2" key="1">
    <citation type="submission" date="2016-11" db="EMBL/GenBank/DDBJ databases">
        <authorList>
            <person name="Varghese N."/>
            <person name="Submissions S."/>
        </authorList>
    </citation>
    <scope>NUCLEOTIDE SEQUENCE [LARGE SCALE GENOMIC DNA]</scope>
    <source>
        <strain evidence="2">DSM 22623</strain>
    </source>
</reference>
<evidence type="ECO:0000313" key="1">
    <source>
        <dbReference type="EMBL" id="SHJ62435.1"/>
    </source>
</evidence>
<organism evidence="1 2">
    <name type="scientific">Aquimarina spongiae</name>
    <dbReference type="NCBI Taxonomy" id="570521"/>
    <lineage>
        <taxon>Bacteria</taxon>
        <taxon>Pseudomonadati</taxon>
        <taxon>Bacteroidota</taxon>
        <taxon>Flavobacteriia</taxon>
        <taxon>Flavobacteriales</taxon>
        <taxon>Flavobacteriaceae</taxon>
        <taxon>Aquimarina</taxon>
    </lineage>
</organism>
<dbReference type="AlphaFoldDB" id="A0A1M6KTZ7"/>
<dbReference type="Gene3D" id="3.20.80.10">
    <property type="entry name" value="Regulatory factor, effector binding domain"/>
    <property type="match status" value="1"/>
</dbReference>
<dbReference type="STRING" id="570521.SAMN04488508_11267"/>
<dbReference type="RefSeq" id="WP_073321346.1">
    <property type="nucleotide sequence ID" value="NZ_FQYP01000012.1"/>
</dbReference>